<sequence>MLTDHRRRDHLSPPSRHHPNTTRLPHILRLSCPPPPPPPPPPSSSLFPLPSSLPLSFPPSLLPHELRHSNVVKQILLVNAHCTPSILYPPPPISSPQLVSHRLASPHLTSPRPT</sequence>
<feature type="compositionally biased region" description="Basic residues" evidence="1">
    <location>
        <begin position="7"/>
        <end position="20"/>
    </location>
</feature>
<gene>
    <name evidence="2" type="ORF">TTAC_LOCUS6419</name>
</gene>
<accession>A0A0R3X015</accession>
<feature type="region of interest" description="Disordered" evidence="1">
    <location>
        <begin position="1"/>
        <end position="49"/>
    </location>
</feature>
<keyword evidence="3" id="KW-1185">Reference proteome</keyword>
<feature type="compositionally biased region" description="Pro residues" evidence="1">
    <location>
        <begin position="32"/>
        <end position="43"/>
    </location>
</feature>
<dbReference type="AlphaFoldDB" id="A0A0R3X015"/>
<evidence type="ECO:0000313" key="2">
    <source>
        <dbReference type="EMBL" id="VDM30627.1"/>
    </source>
</evidence>
<reference evidence="4" key="1">
    <citation type="submission" date="2017-02" db="UniProtKB">
        <authorList>
            <consortium name="WormBaseParasite"/>
        </authorList>
    </citation>
    <scope>IDENTIFICATION</scope>
</reference>
<evidence type="ECO:0000313" key="3">
    <source>
        <dbReference type="Proteomes" id="UP000274429"/>
    </source>
</evidence>
<feature type="region of interest" description="Disordered" evidence="1">
    <location>
        <begin position="91"/>
        <end position="114"/>
    </location>
</feature>
<dbReference type="WBParaSite" id="TTAC_0000643401-mRNA-1">
    <property type="protein sequence ID" value="TTAC_0000643401-mRNA-1"/>
    <property type="gene ID" value="TTAC_0000643401"/>
</dbReference>
<evidence type="ECO:0000313" key="4">
    <source>
        <dbReference type="WBParaSite" id="TTAC_0000643401-mRNA-1"/>
    </source>
</evidence>
<reference evidence="2 3" key="2">
    <citation type="submission" date="2018-11" db="EMBL/GenBank/DDBJ databases">
        <authorList>
            <consortium name="Pathogen Informatics"/>
        </authorList>
    </citation>
    <scope>NUCLEOTIDE SEQUENCE [LARGE SCALE GENOMIC DNA]</scope>
</reference>
<protein>
    <submittedName>
        <fullName evidence="2 4">Uncharacterized protein</fullName>
    </submittedName>
</protein>
<dbReference type="Proteomes" id="UP000274429">
    <property type="component" value="Unassembled WGS sequence"/>
</dbReference>
<evidence type="ECO:0000256" key="1">
    <source>
        <dbReference type="SAM" id="MobiDB-lite"/>
    </source>
</evidence>
<organism evidence="4">
    <name type="scientific">Hydatigena taeniaeformis</name>
    <name type="common">Feline tapeworm</name>
    <name type="synonym">Taenia taeniaeformis</name>
    <dbReference type="NCBI Taxonomy" id="6205"/>
    <lineage>
        <taxon>Eukaryota</taxon>
        <taxon>Metazoa</taxon>
        <taxon>Spiralia</taxon>
        <taxon>Lophotrochozoa</taxon>
        <taxon>Platyhelminthes</taxon>
        <taxon>Cestoda</taxon>
        <taxon>Eucestoda</taxon>
        <taxon>Cyclophyllidea</taxon>
        <taxon>Taeniidae</taxon>
        <taxon>Hydatigera</taxon>
    </lineage>
</organism>
<dbReference type="EMBL" id="UYWX01020303">
    <property type="protein sequence ID" value="VDM30627.1"/>
    <property type="molecule type" value="Genomic_DNA"/>
</dbReference>
<name>A0A0R3X015_HYDTA</name>
<proteinExistence type="predicted"/>